<dbReference type="InterPro" id="IPR015793">
    <property type="entry name" value="Pyrv_Knase_brl"/>
</dbReference>
<name>G4YNU7_PHYSP</name>
<dbReference type="GO" id="GO:0000287">
    <property type="term" value="F:magnesium ion binding"/>
    <property type="evidence" value="ECO:0007669"/>
    <property type="project" value="InterPro"/>
</dbReference>
<dbReference type="Proteomes" id="UP000002640">
    <property type="component" value="Unassembled WGS sequence"/>
</dbReference>
<organism evidence="15 16">
    <name type="scientific">Phytophthora sojae (strain P6497)</name>
    <name type="common">Soybean stem and root rot agent</name>
    <name type="synonym">Phytophthora megasperma f. sp. glycines</name>
    <dbReference type="NCBI Taxonomy" id="1094619"/>
    <lineage>
        <taxon>Eukaryota</taxon>
        <taxon>Sar</taxon>
        <taxon>Stramenopiles</taxon>
        <taxon>Oomycota</taxon>
        <taxon>Peronosporomycetes</taxon>
        <taxon>Peronosporales</taxon>
        <taxon>Peronosporaceae</taxon>
        <taxon>Phytophthora</taxon>
    </lineage>
</organism>
<dbReference type="GO" id="GO:0005524">
    <property type="term" value="F:ATP binding"/>
    <property type="evidence" value="ECO:0007669"/>
    <property type="project" value="UniProtKB-KW"/>
</dbReference>
<dbReference type="Gene3D" id="3.20.20.60">
    <property type="entry name" value="Phosphoenolpyruvate-binding domains"/>
    <property type="match status" value="2"/>
</dbReference>
<evidence type="ECO:0000313" key="16">
    <source>
        <dbReference type="Proteomes" id="UP000002640"/>
    </source>
</evidence>
<feature type="region of interest" description="Disordered" evidence="13">
    <location>
        <begin position="526"/>
        <end position="575"/>
    </location>
</feature>
<keyword evidence="9" id="KW-0067">ATP-binding</keyword>
<dbReference type="GeneID" id="20645044"/>
<dbReference type="InterPro" id="IPR015813">
    <property type="entry name" value="Pyrv/PenolPyrv_kinase-like_dom"/>
</dbReference>
<gene>
    <name evidence="15" type="ORF">PHYSODRAFT_323992</name>
</gene>
<accession>G4YNU7</accession>
<evidence type="ECO:0000256" key="2">
    <source>
        <dbReference type="ARBA" id="ARBA00004997"/>
    </source>
</evidence>
<comment type="pathway">
    <text evidence="2">Carbohydrate degradation; glycolysis; pyruvate from D-glyceraldehyde 3-phosphate: step 5/5.</text>
</comment>
<evidence type="ECO:0000256" key="3">
    <source>
        <dbReference type="ARBA" id="ARBA00008663"/>
    </source>
</evidence>
<dbReference type="GO" id="GO:0016301">
    <property type="term" value="F:kinase activity"/>
    <property type="evidence" value="ECO:0007669"/>
    <property type="project" value="UniProtKB-KW"/>
</dbReference>
<keyword evidence="12" id="KW-0670">Pyruvate</keyword>
<feature type="domain" description="Pyruvate kinase barrel" evidence="14">
    <location>
        <begin position="308"/>
        <end position="388"/>
    </location>
</feature>
<evidence type="ECO:0000256" key="6">
    <source>
        <dbReference type="ARBA" id="ARBA00022723"/>
    </source>
</evidence>
<evidence type="ECO:0000256" key="8">
    <source>
        <dbReference type="ARBA" id="ARBA00022777"/>
    </source>
</evidence>
<keyword evidence="6" id="KW-0479">Metal-binding</keyword>
<dbReference type="KEGG" id="psoj:PHYSODRAFT_323992"/>
<evidence type="ECO:0000256" key="1">
    <source>
        <dbReference type="ARBA" id="ARBA00001958"/>
    </source>
</evidence>
<evidence type="ECO:0000256" key="12">
    <source>
        <dbReference type="ARBA" id="ARBA00023317"/>
    </source>
</evidence>
<evidence type="ECO:0000256" key="10">
    <source>
        <dbReference type="ARBA" id="ARBA00022842"/>
    </source>
</evidence>
<evidence type="ECO:0000256" key="7">
    <source>
        <dbReference type="ARBA" id="ARBA00022741"/>
    </source>
</evidence>
<evidence type="ECO:0000256" key="11">
    <source>
        <dbReference type="ARBA" id="ARBA00023152"/>
    </source>
</evidence>
<dbReference type="Pfam" id="PF00224">
    <property type="entry name" value="PK"/>
    <property type="match status" value="2"/>
</dbReference>
<keyword evidence="16" id="KW-1185">Reference proteome</keyword>
<comment type="similarity">
    <text evidence="3">Belongs to the pyruvate kinase family.</text>
</comment>
<proteinExistence type="inferred from homology"/>
<dbReference type="UniPathway" id="UPA00109">
    <property type="reaction ID" value="UER00188"/>
</dbReference>
<evidence type="ECO:0000313" key="15">
    <source>
        <dbReference type="EMBL" id="EGZ30655.1"/>
    </source>
</evidence>
<feature type="compositionally biased region" description="Polar residues" evidence="13">
    <location>
        <begin position="548"/>
        <end position="559"/>
    </location>
</feature>
<evidence type="ECO:0000259" key="14">
    <source>
        <dbReference type="Pfam" id="PF00224"/>
    </source>
</evidence>
<dbReference type="STRING" id="1094619.G4YNU7"/>
<protein>
    <recommendedName>
        <fullName evidence="4">pyruvate kinase</fullName>
        <ecNumber evidence="4">2.7.1.40</ecNumber>
    </recommendedName>
</protein>
<keyword evidence="11" id="KW-0324">Glycolysis</keyword>
<evidence type="ECO:0000256" key="9">
    <source>
        <dbReference type="ARBA" id="ARBA00022840"/>
    </source>
</evidence>
<evidence type="ECO:0000256" key="5">
    <source>
        <dbReference type="ARBA" id="ARBA00022679"/>
    </source>
</evidence>
<dbReference type="EMBL" id="JH159151">
    <property type="protein sequence ID" value="EGZ30655.1"/>
    <property type="molecule type" value="Genomic_DNA"/>
</dbReference>
<dbReference type="InterPro" id="IPR040442">
    <property type="entry name" value="Pyrv_kinase-like_dom_sf"/>
</dbReference>
<dbReference type="GO" id="GO:0004743">
    <property type="term" value="F:pyruvate kinase activity"/>
    <property type="evidence" value="ECO:0007669"/>
    <property type="project" value="UniProtKB-EC"/>
</dbReference>
<evidence type="ECO:0000256" key="4">
    <source>
        <dbReference type="ARBA" id="ARBA00012142"/>
    </source>
</evidence>
<dbReference type="EC" id="2.7.1.40" evidence="4"/>
<feature type="compositionally biased region" description="Basic and acidic residues" evidence="13">
    <location>
        <begin position="526"/>
        <end position="544"/>
    </location>
</feature>
<reference evidence="15 16" key="1">
    <citation type="journal article" date="2006" name="Science">
        <title>Phytophthora genome sequences uncover evolutionary origins and mechanisms of pathogenesis.</title>
        <authorList>
            <person name="Tyler B.M."/>
            <person name="Tripathy S."/>
            <person name="Zhang X."/>
            <person name="Dehal P."/>
            <person name="Jiang R.H."/>
            <person name="Aerts A."/>
            <person name="Arredondo F.D."/>
            <person name="Baxter L."/>
            <person name="Bensasson D."/>
            <person name="Beynon J.L."/>
            <person name="Chapman J."/>
            <person name="Damasceno C.M."/>
            <person name="Dorrance A.E."/>
            <person name="Dou D."/>
            <person name="Dickerman A.W."/>
            <person name="Dubchak I.L."/>
            <person name="Garbelotto M."/>
            <person name="Gijzen M."/>
            <person name="Gordon S.G."/>
            <person name="Govers F."/>
            <person name="Grunwald N.J."/>
            <person name="Huang W."/>
            <person name="Ivors K.L."/>
            <person name="Jones R.W."/>
            <person name="Kamoun S."/>
            <person name="Krampis K."/>
            <person name="Lamour K.H."/>
            <person name="Lee M.K."/>
            <person name="McDonald W.H."/>
            <person name="Medina M."/>
            <person name="Meijer H.J."/>
            <person name="Nordberg E.K."/>
            <person name="Maclean D.J."/>
            <person name="Ospina-Giraldo M.D."/>
            <person name="Morris P.F."/>
            <person name="Phuntumart V."/>
            <person name="Putnam N.H."/>
            <person name="Rash S."/>
            <person name="Rose J.K."/>
            <person name="Sakihama Y."/>
            <person name="Salamov A.A."/>
            <person name="Savidor A."/>
            <person name="Scheuring C.F."/>
            <person name="Smith B.M."/>
            <person name="Sobral B.W."/>
            <person name="Terry A."/>
            <person name="Torto-Alalibo T.A."/>
            <person name="Win J."/>
            <person name="Xu Z."/>
            <person name="Zhang H."/>
            <person name="Grigoriev I.V."/>
            <person name="Rokhsar D.S."/>
            <person name="Boore J.L."/>
        </authorList>
    </citation>
    <scope>NUCLEOTIDE SEQUENCE [LARGE SCALE GENOMIC DNA]</scope>
    <source>
        <strain evidence="15 16">P6497</strain>
    </source>
</reference>
<dbReference type="SUPFAM" id="SSF51621">
    <property type="entry name" value="Phosphoenolpyruvate/pyruvate domain"/>
    <property type="match status" value="1"/>
</dbReference>
<dbReference type="AlphaFoldDB" id="G4YNU7"/>
<sequence length="651" mass="72250">MQQVLSVQVRASSAGSKWVQATSMDSKILLAGHGWLWGRRGRRVAIFRSVDWRSRGQYAHAMDPMQHLGALYVDDREQQRKNCCIACKIGDFRLSADEVLRGRLRRDAQCGEGGAPGGSRVIMLVRLPLIFDASCAFDTFCAMFVAKDINAYPYGSQRFAPFACLLQDRLLSVAALILSLAVASPLRLNLSRDDSEWRRNSEWTNGDASLSLSAPMTLRVDALVLGEHPYTADKFAIAYQQLAETIKVGDTEIGIRKGVNLPGLIVELPALSEKAKRDLEWGVELDIDFIAASFICKARGVHEIRAFNFEEILEASGGIMCVEVTTQHVLAYQKMVASRCNAVGKPMNVATQMLEYTQNNLRPTRTKVSEVGSAVVDGADCVMPSGELVATMSMAVKETNELLLQPTYRAKFRFDLRTSTVKTANEMHVQLIFCANLHGLHGAQGDQVQARLNTVVSYVILAGEVYFEEPTAASRKHEFGIHRDHVVFDQIVELSRGADEQASERGRAEPDSSFYCGHGVFTQVDKLGEDRRSERSDVEPEHSLDIANPSSIFNGTNAPRANMEPRIGQDKDISGPQADLKRALLRPLRGASYPRPHGVLDVAKLPKNFDWRNVDNTNNMTISRNLLIPHYYSSFWSLQATEWVSAMVVAI</sequence>
<keyword evidence="10" id="KW-0460">Magnesium</keyword>
<dbReference type="GO" id="GO:0030955">
    <property type="term" value="F:potassium ion binding"/>
    <property type="evidence" value="ECO:0007669"/>
    <property type="project" value="InterPro"/>
</dbReference>
<dbReference type="PANTHER" id="PTHR11817">
    <property type="entry name" value="PYRUVATE KINASE"/>
    <property type="match status" value="1"/>
</dbReference>
<keyword evidence="5" id="KW-0808">Transferase</keyword>
<dbReference type="InParanoid" id="G4YNU7"/>
<dbReference type="RefSeq" id="XP_009517930.1">
    <property type="nucleotide sequence ID" value="XM_009519635.1"/>
</dbReference>
<feature type="domain" description="Pyruvate kinase barrel" evidence="14">
    <location>
        <begin position="250"/>
        <end position="306"/>
    </location>
</feature>
<evidence type="ECO:0000256" key="13">
    <source>
        <dbReference type="SAM" id="MobiDB-lite"/>
    </source>
</evidence>
<dbReference type="InterPro" id="IPR001697">
    <property type="entry name" value="Pyr_Knase"/>
</dbReference>
<keyword evidence="7" id="KW-0547">Nucleotide-binding</keyword>
<comment type="cofactor">
    <cofactor evidence="1">
        <name>K(+)</name>
        <dbReference type="ChEBI" id="CHEBI:29103"/>
    </cofactor>
</comment>
<keyword evidence="8" id="KW-0418">Kinase</keyword>